<name>A0A392QUW9_9FABA</name>
<feature type="domain" description="PRONE" evidence="3">
    <location>
        <begin position="22"/>
        <end position="95"/>
    </location>
</feature>
<dbReference type="Gene3D" id="1.20.58.2010">
    <property type="entry name" value="PRONE domain, subdomain 1"/>
    <property type="match status" value="1"/>
</dbReference>
<protein>
    <submittedName>
        <fullName evidence="4">Rop guanine nucleotide exchange factor 3-like</fullName>
    </submittedName>
</protein>
<dbReference type="PROSITE" id="PS51334">
    <property type="entry name" value="PRONE"/>
    <property type="match status" value="1"/>
</dbReference>
<accession>A0A392QUW9</accession>
<evidence type="ECO:0000256" key="2">
    <source>
        <dbReference type="PROSITE-ProRule" id="PRU00663"/>
    </source>
</evidence>
<dbReference type="EMBL" id="LXQA010157061">
    <property type="protein sequence ID" value="MCI27045.1"/>
    <property type="molecule type" value="Genomic_DNA"/>
</dbReference>
<proteinExistence type="predicted"/>
<evidence type="ECO:0000313" key="4">
    <source>
        <dbReference type="EMBL" id="MCI27045.1"/>
    </source>
</evidence>
<dbReference type="AlphaFoldDB" id="A0A392QUW9"/>
<evidence type="ECO:0000313" key="5">
    <source>
        <dbReference type="Proteomes" id="UP000265520"/>
    </source>
</evidence>
<dbReference type="PANTHER" id="PTHR33101">
    <property type="entry name" value="ROP GUANINE NUCLEOTIDE EXCHANGE FACTOR 1"/>
    <property type="match status" value="1"/>
</dbReference>
<keyword evidence="1 2" id="KW-0344">Guanine-nucleotide releasing factor</keyword>
<evidence type="ECO:0000256" key="1">
    <source>
        <dbReference type="ARBA" id="ARBA00022658"/>
    </source>
</evidence>
<sequence length="95" mass="10528">VKPGLSRLGMKLRKQSVDDKLDDNDLLDSGELEMMKERFAKLLLGEDMSGGGKGVSTAVTISNAITNLYATVFGQSLKLEPLKPEKKAMWKREMK</sequence>
<dbReference type="InterPro" id="IPR038937">
    <property type="entry name" value="RopGEF"/>
</dbReference>
<comment type="caution">
    <text evidence="4">The sequence shown here is derived from an EMBL/GenBank/DDBJ whole genome shotgun (WGS) entry which is preliminary data.</text>
</comment>
<feature type="non-terminal residue" evidence="4">
    <location>
        <position position="1"/>
    </location>
</feature>
<reference evidence="4 5" key="1">
    <citation type="journal article" date="2018" name="Front. Plant Sci.">
        <title>Red Clover (Trifolium pratense) and Zigzag Clover (T. medium) - A Picture of Genomic Similarities and Differences.</title>
        <authorList>
            <person name="Dluhosova J."/>
            <person name="Istvanek J."/>
            <person name="Nedelnik J."/>
            <person name="Repkova J."/>
        </authorList>
    </citation>
    <scope>NUCLEOTIDE SEQUENCE [LARGE SCALE GENOMIC DNA]</scope>
    <source>
        <strain evidence="5">cv. 10/8</strain>
        <tissue evidence="4">Leaf</tissue>
    </source>
</reference>
<evidence type="ECO:0000259" key="3">
    <source>
        <dbReference type="PROSITE" id="PS51334"/>
    </source>
</evidence>
<dbReference type="GO" id="GO:0005085">
    <property type="term" value="F:guanyl-nucleotide exchange factor activity"/>
    <property type="evidence" value="ECO:0007669"/>
    <property type="project" value="UniProtKB-UniRule"/>
</dbReference>
<dbReference type="PANTHER" id="PTHR33101:SF34">
    <property type="entry name" value="PRONE DOMAIN-CONTAINING PROTEIN-RELATED"/>
    <property type="match status" value="1"/>
</dbReference>
<dbReference type="InterPro" id="IPR005512">
    <property type="entry name" value="PRONE_dom"/>
</dbReference>
<keyword evidence="5" id="KW-1185">Reference proteome</keyword>
<dbReference type="Pfam" id="PF03759">
    <property type="entry name" value="PRONE"/>
    <property type="match status" value="1"/>
</dbReference>
<feature type="non-terminal residue" evidence="4">
    <location>
        <position position="95"/>
    </location>
</feature>
<organism evidence="4 5">
    <name type="scientific">Trifolium medium</name>
    <dbReference type="NCBI Taxonomy" id="97028"/>
    <lineage>
        <taxon>Eukaryota</taxon>
        <taxon>Viridiplantae</taxon>
        <taxon>Streptophyta</taxon>
        <taxon>Embryophyta</taxon>
        <taxon>Tracheophyta</taxon>
        <taxon>Spermatophyta</taxon>
        <taxon>Magnoliopsida</taxon>
        <taxon>eudicotyledons</taxon>
        <taxon>Gunneridae</taxon>
        <taxon>Pentapetalae</taxon>
        <taxon>rosids</taxon>
        <taxon>fabids</taxon>
        <taxon>Fabales</taxon>
        <taxon>Fabaceae</taxon>
        <taxon>Papilionoideae</taxon>
        <taxon>50 kb inversion clade</taxon>
        <taxon>NPAAA clade</taxon>
        <taxon>Hologalegina</taxon>
        <taxon>IRL clade</taxon>
        <taxon>Trifolieae</taxon>
        <taxon>Trifolium</taxon>
    </lineage>
</organism>
<dbReference type="Proteomes" id="UP000265520">
    <property type="component" value="Unassembled WGS sequence"/>
</dbReference>